<evidence type="ECO:0000313" key="3">
    <source>
        <dbReference type="EMBL" id="RDS81957.1"/>
    </source>
</evidence>
<keyword evidence="4" id="KW-1185">Reference proteome</keyword>
<evidence type="ECO:0000313" key="4">
    <source>
        <dbReference type="Proteomes" id="UP000255334"/>
    </source>
</evidence>
<name>A0A370X106_9GAMM</name>
<accession>A0A370X106</accession>
<dbReference type="Gene3D" id="3.30.429.10">
    <property type="entry name" value="Macrophage Migration Inhibitory Factor"/>
    <property type="match status" value="1"/>
</dbReference>
<reference evidence="3 4" key="1">
    <citation type="submission" date="2018-07" db="EMBL/GenBank/DDBJ databases">
        <title>Dyella monticola sp. nov. and Dyella psychrodurans sp. nov. isolated from monsoon evergreen broad-leaved forest soil of Dinghu Mountain, China.</title>
        <authorList>
            <person name="Gao Z."/>
            <person name="Qiu L."/>
        </authorList>
    </citation>
    <scope>NUCLEOTIDE SEQUENCE [LARGE SCALE GENOMIC DNA]</scope>
    <source>
        <strain evidence="3 4">4MSK11</strain>
    </source>
</reference>
<dbReference type="Pfam" id="PF01361">
    <property type="entry name" value="Tautomerase"/>
    <property type="match status" value="1"/>
</dbReference>
<feature type="domain" description="4-oxalocrotonate tautomerase-like" evidence="2">
    <location>
        <begin position="4"/>
        <end position="55"/>
    </location>
</feature>
<dbReference type="InterPro" id="IPR004370">
    <property type="entry name" value="4-OT-like_dom"/>
</dbReference>
<dbReference type="Proteomes" id="UP000255334">
    <property type="component" value="Unassembled WGS sequence"/>
</dbReference>
<dbReference type="OrthoDB" id="8098375at2"/>
<evidence type="ECO:0000259" key="2">
    <source>
        <dbReference type="Pfam" id="PF01361"/>
    </source>
</evidence>
<dbReference type="RefSeq" id="WP_115479112.1">
    <property type="nucleotide sequence ID" value="NZ_QRBF01000006.1"/>
</dbReference>
<protein>
    <submittedName>
        <fullName evidence="3">4-oxalocrotonate tautomerase</fullName>
    </submittedName>
</protein>
<dbReference type="GO" id="GO:0016853">
    <property type="term" value="F:isomerase activity"/>
    <property type="evidence" value="ECO:0007669"/>
    <property type="project" value="UniProtKB-KW"/>
</dbReference>
<dbReference type="EMBL" id="QRBF01000006">
    <property type="protein sequence ID" value="RDS81957.1"/>
    <property type="molecule type" value="Genomic_DNA"/>
</dbReference>
<dbReference type="SUPFAM" id="SSF55331">
    <property type="entry name" value="Tautomerase/MIF"/>
    <property type="match status" value="1"/>
</dbReference>
<dbReference type="AlphaFoldDB" id="A0A370X106"/>
<gene>
    <name evidence="3" type="ORF">DWU99_16205</name>
</gene>
<keyword evidence="1" id="KW-0413">Isomerase</keyword>
<comment type="caution">
    <text evidence="3">The sequence shown here is derived from an EMBL/GenBank/DDBJ whole genome shotgun (WGS) entry which is preliminary data.</text>
</comment>
<organism evidence="3 4">
    <name type="scientific">Dyella psychrodurans</name>
    <dbReference type="NCBI Taxonomy" id="1927960"/>
    <lineage>
        <taxon>Bacteria</taxon>
        <taxon>Pseudomonadati</taxon>
        <taxon>Pseudomonadota</taxon>
        <taxon>Gammaproteobacteria</taxon>
        <taxon>Lysobacterales</taxon>
        <taxon>Rhodanobacteraceae</taxon>
        <taxon>Dyella</taxon>
    </lineage>
</organism>
<proteinExistence type="predicted"/>
<evidence type="ECO:0000256" key="1">
    <source>
        <dbReference type="ARBA" id="ARBA00023235"/>
    </source>
</evidence>
<dbReference type="InterPro" id="IPR014347">
    <property type="entry name" value="Tautomerase/MIF_sf"/>
</dbReference>
<sequence>MAMLTIDLRNGRTDDQLRKLASALLDAVSRTTGEPRENVFLVIHENRGFNFVENGEHLPDVVRASSNG</sequence>